<gene>
    <name evidence="1" type="ORF">C8261_03725</name>
</gene>
<name>A0A2T4IJ43_9RHOO</name>
<dbReference type="Proteomes" id="UP000241193">
    <property type="component" value="Unassembled WGS sequence"/>
</dbReference>
<protein>
    <recommendedName>
        <fullName evidence="3">STAS/SEC14 domain-containing protein</fullName>
    </recommendedName>
</protein>
<reference evidence="1 2" key="2">
    <citation type="submission" date="2018-04" db="EMBL/GenBank/DDBJ databases">
        <title>Thauera lacus sp. nov., isolated from an saline lake in Inner Mongolia, China.</title>
        <authorList>
            <person name="Liang Q.-Y."/>
        </authorList>
    </citation>
    <scope>NUCLEOTIDE SEQUENCE [LARGE SCALE GENOMIC DNA]</scope>
    <source>
        <strain evidence="1 2">D20</strain>
    </source>
</reference>
<organism evidence="1 2">
    <name type="scientific">Pseudothauera lacus</name>
    <dbReference type="NCBI Taxonomy" id="2136175"/>
    <lineage>
        <taxon>Bacteria</taxon>
        <taxon>Pseudomonadati</taxon>
        <taxon>Pseudomonadota</taxon>
        <taxon>Betaproteobacteria</taxon>
        <taxon>Rhodocyclales</taxon>
        <taxon>Zoogloeaceae</taxon>
        <taxon>Pseudothauera</taxon>
    </lineage>
</organism>
<dbReference type="EMBL" id="PZKC01000002">
    <property type="protein sequence ID" value="PTD97790.1"/>
    <property type="molecule type" value="Genomic_DNA"/>
</dbReference>
<dbReference type="AlphaFoldDB" id="A0A2T4IJ43"/>
<evidence type="ECO:0000313" key="1">
    <source>
        <dbReference type="EMBL" id="PTD97790.1"/>
    </source>
</evidence>
<comment type="caution">
    <text evidence="1">The sequence shown here is derived from an EMBL/GenBank/DDBJ whole genome shotgun (WGS) entry which is preliminary data.</text>
</comment>
<reference evidence="1 2" key="1">
    <citation type="submission" date="2018-03" db="EMBL/GenBank/DDBJ databases">
        <authorList>
            <person name="Keele B.F."/>
        </authorList>
    </citation>
    <scope>NUCLEOTIDE SEQUENCE [LARGE SCALE GENOMIC DNA]</scope>
    <source>
        <strain evidence="1 2">D20</strain>
    </source>
</reference>
<evidence type="ECO:0008006" key="3">
    <source>
        <dbReference type="Google" id="ProtNLM"/>
    </source>
</evidence>
<accession>A0A2T4IJ43</accession>
<proteinExistence type="predicted"/>
<sequence>MQHHDGNAVAGSEVQMTFRPHGSADIEVHGQILIARIVGPWNIELIRHYQTLMKDHLPTLSAGGPWALIIEIHGAAICPPDALAQIKAGAVAHATQSRRVCTSYVIAPDVEGHHVMDRVWREIYAGLIPFEIFETRAAAMAWSAEQLARHQDQARGAPAS</sequence>
<keyword evidence="2" id="KW-1185">Reference proteome</keyword>
<evidence type="ECO:0000313" key="2">
    <source>
        <dbReference type="Proteomes" id="UP000241193"/>
    </source>
</evidence>